<dbReference type="Proteomes" id="UP000198995">
    <property type="component" value="Unassembled WGS sequence"/>
</dbReference>
<keyword evidence="5 6" id="KW-0472">Membrane</keyword>
<dbReference type="STRING" id="2741.SAMN04489866_1068"/>
<protein>
    <submittedName>
        <fullName evidence="7">Inorganic phosphate transporter, PiT family</fullName>
    </submittedName>
</protein>
<comment type="subcellular location">
    <subcellularLocation>
        <location evidence="1">Membrane</location>
        <topology evidence="1">Multi-pass membrane protein</topology>
    </subcellularLocation>
</comment>
<keyword evidence="4 6" id="KW-1133">Transmembrane helix</keyword>
<evidence type="ECO:0000313" key="8">
    <source>
        <dbReference type="Proteomes" id="UP000198995"/>
    </source>
</evidence>
<feature type="transmembrane region" description="Helical" evidence="6">
    <location>
        <begin position="55"/>
        <end position="75"/>
    </location>
</feature>
<dbReference type="GO" id="GO:0005315">
    <property type="term" value="F:phosphate transmembrane transporter activity"/>
    <property type="evidence" value="ECO:0007669"/>
    <property type="project" value="InterPro"/>
</dbReference>
<proteinExistence type="predicted"/>
<evidence type="ECO:0000256" key="6">
    <source>
        <dbReference type="SAM" id="Phobius"/>
    </source>
</evidence>
<evidence type="ECO:0000313" key="7">
    <source>
        <dbReference type="EMBL" id="SDD71208.1"/>
    </source>
</evidence>
<feature type="transmembrane region" description="Helical" evidence="6">
    <location>
        <begin position="95"/>
        <end position="117"/>
    </location>
</feature>
<dbReference type="PANTHER" id="PTHR11101">
    <property type="entry name" value="PHOSPHATE TRANSPORTER"/>
    <property type="match status" value="1"/>
</dbReference>
<evidence type="ECO:0000256" key="3">
    <source>
        <dbReference type="ARBA" id="ARBA00022692"/>
    </source>
</evidence>
<dbReference type="GO" id="GO:0016020">
    <property type="term" value="C:membrane"/>
    <property type="evidence" value="ECO:0007669"/>
    <property type="project" value="UniProtKB-SubCell"/>
</dbReference>
<feature type="transmembrane region" description="Helical" evidence="6">
    <location>
        <begin position="325"/>
        <end position="346"/>
    </location>
</feature>
<keyword evidence="3 6" id="KW-0812">Transmembrane</keyword>
<evidence type="ECO:0000256" key="5">
    <source>
        <dbReference type="ARBA" id="ARBA00023136"/>
    </source>
</evidence>
<feature type="transmembrane region" description="Helical" evidence="6">
    <location>
        <begin position="276"/>
        <end position="295"/>
    </location>
</feature>
<dbReference type="PANTHER" id="PTHR11101:SF80">
    <property type="entry name" value="PHOSPHATE TRANSPORTER"/>
    <property type="match status" value="1"/>
</dbReference>
<keyword evidence="2" id="KW-0813">Transport</keyword>
<dbReference type="InterPro" id="IPR001204">
    <property type="entry name" value="Phos_transporter"/>
</dbReference>
<name>A0A1G6WZ93_PEPNI</name>
<feature type="transmembrane region" description="Helical" evidence="6">
    <location>
        <begin position="234"/>
        <end position="255"/>
    </location>
</feature>
<organism evidence="7 8">
    <name type="scientific">Peptococcus niger</name>
    <dbReference type="NCBI Taxonomy" id="2741"/>
    <lineage>
        <taxon>Bacteria</taxon>
        <taxon>Bacillati</taxon>
        <taxon>Bacillota</taxon>
        <taxon>Clostridia</taxon>
        <taxon>Eubacteriales</taxon>
        <taxon>Peptococcaceae</taxon>
        <taxon>Peptococcus</taxon>
    </lineage>
</organism>
<evidence type="ECO:0000256" key="2">
    <source>
        <dbReference type="ARBA" id="ARBA00022448"/>
    </source>
</evidence>
<evidence type="ECO:0000256" key="4">
    <source>
        <dbReference type="ARBA" id="ARBA00022989"/>
    </source>
</evidence>
<dbReference type="RefSeq" id="WP_091791799.1">
    <property type="nucleotide sequence ID" value="NZ_FNAF01000006.1"/>
</dbReference>
<evidence type="ECO:0000256" key="1">
    <source>
        <dbReference type="ARBA" id="ARBA00004141"/>
    </source>
</evidence>
<gene>
    <name evidence="7" type="ORF">SAMN04489866_1068</name>
</gene>
<dbReference type="GO" id="GO:0035435">
    <property type="term" value="P:phosphate ion transmembrane transport"/>
    <property type="evidence" value="ECO:0007669"/>
    <property type="project" value="TreeGrafter"/>
</dbReference>
<feature type="transmembrane region" description="Helical" evidence="6">
    <location>
        <begin position="124"/>
        <end position="145"/>
    </location>
</feature>
<reference evidence="7 8" key="1">
    <citation type="submission" date="2016-10" db="EMBL/GenBank/DDBJ databases">
        <authorList>
            <person name="de Groot N.N."/>
        </authorList>
    </citation>
    <scope>NUCLEOTIDE SEQUENCE [LARGE SCALE GENOMIC DNA]</scope>
    <source>
        <strain evidence="7 8">DSM 20475</strain>
    </source>
</reference>
<dbReference type="AlphaFoldDB" id="A0A1G6WZ93"/>
<feature type="transmembrane region" description="Helical" evidence="6">
    <location>
        <begin position="186"/>
        <end position="206"/>
    </location>
</feature>
<dbReference type="EMBL" id="FNAF01000006">
    <property type="protein sequence ID" value="SDD71208.1"/>
    <property type="molecule type" value="Genomic_DNA"/>
</dbReference>
<feature type="transmembrane region" description="Helical" evidence="6">
    <location>
        <begin position="16"/>
        <end position="34"/>
    </location>
</feature>
<keyword evidence="8" id="KW-1185">Reference proteome</keyword>
<sequence>MAGSFVLFLQDLTSNPAYAITVFLVLAVIFVNGWTDAPNAIATCVSTRAMRARPAILMAAVFNFFGVLIMTLVSAGVAETIFNMVDFQGESHSALIALCAALFAIVIWAVASWYYGIPTSESHALIAGISGAAIALQGGISGINGNEWIKVIYGLILSVTLGFLVGWLVVKLVAHIFRDIDRRKTAGLFRGGQIVSAAAMAFMHGAQDGQKFMGVFMLGMFLARGENPSGAFDIPLWLMVLCSAVMGIGTSIGGYRIIKSVGMDMVKIKQWQGFSADVAGSIVLLIATLVGFPVSTTQTKTTAIMGVGAGKSISSVRWDLVRNMALTWLITFPGCGLIGFLAVKVFELLFV</sequence>
<dbReference type="OrthoDB" id="9779554at2"/>
<feature type="transmembrane region" description="Helical" evidence="6">
    <location>
        <begin position="151"/>
        <end position="174"/>
    </location>
</feature>
<dbReference type="Pfam" id="PF01384">
    <property type="entry name" value="PHO4"/>
    <property type="match status" value="1"/>
</dbReference>
<accession>A0A1G6WZ93</accession>